<evidence type="ECO:0000256" key="2">
    <source>
        <dbReference type="ARBA" id="ARBA00023172"/>
    </source>
</evidence>
<dbReference type="PANTHER" id="PTHR34605:SF4">
    <property type="entry name" value="DNA ADENINE METHYLTRANSFERASE"/>
    <property type="match status" value="1"/>
</dbReference>
<dbReference type="Gene3D" id="1.10.443.10">
    <property type="entry name" value="Intergrase catalytic core"/>
    <property type="match status" value="1"/>
</dbReference>
<comment type="caution">
    <text evidence="6">The sequence shown here is derived from an EMBL/GenBank/DDBJ whole genome shotgun (WGS) entry which is preliminary data.</text>
</comment>
<gene>
    <name evidence="6" type="primary">xerC_2</name>
    <name evidence="6" type="ORF">OERS_30280</name>
</gene>
<dbReference type="PROSITE" id="PS51900">
    <property type="entry name" value="CB"/>
    <property type="match status" value="1"/>
</dbReference>
<evidence type="ECO:0000256" key="3">
    <source>
        <dbReference type="PROSITE-ProRule" id="PRU01248"/>
    </source>
</evidence>
<feature type="domain" description="Core-binding (CB)" evidence="5">
    <location>
        <begin position="1"/>
        <end position="88"/>
    </location>
</feature>
<dbReference type="InterPro" id="IPR044068">
    <property type="entry name" value="CB"/>
</dbReference>
<organism evidence="6 7">
    <name type="scientific">Oerskovia enterophila</name>
    <dbReference type="NCBI Taxonomy" id="43678"/>
    <lineage>
        <taxon>Bacteria</taxon>
        <taxon>Bacillati</taxon>
        <taxon>Actinomycetota</taxon>
        <taxon>Actinomycetes</taxon>
        <taxon>Micrococcales</taxon>
        <taxon>Cellulomonadaceae</taxon>
        <taxon>Oerskovia</taxon>
    </lineage>
</organism>
<dbReference type="InterPro" id="IPR011010">
    <property type="entry name" value="DNA_brk_join_enz"/>
</dbReference>
<dbReference type="PROSITE" id="PS51898">
    <property type="entry name" value="TYR_RECOMBINASE"/>
    <property type="match status" value="1"/>
</dbReference>
<protein>
    <submittedName>
        <fullName evidence="6">Tyrosine recombinase XerC</fullName>
    </submittedName>
</protein>
<dbReference type="CDD" id="cd00799">
    <property type="entry name" value="INT_Cre_C"/>
    <property type="match status" value="1"/>
</dbReference>
<dbReference type="SUPFAM" id="SSF56349">
    <property type="entry name" value="DNA breaking-rejoining enzymes"/>
    <property type="match status" value="1"/>
</dbReference>
<feature type="domain" description="Tyr recombinase" evidence="4">
    <location>
        <begin position="116"/>
        <end position="351"/>
    </location>
</feature>
<dbReference type="InterPro" id="IPR052925">
    <property type="entry name" value="Phage_Integrase-like_Recomb"/>
</dbReference>
<dbReference type="PANTHER" id="PTHR34605">
    <property type="entry name" value="PHAGE_INTEGRASE DOMAIN-CONTAINING PROTEIN"/>
    <property type="match status" value="1"/>
</dbReference>
<dbReference type="SUPFAM" id="SSF47823">
    <property type="entry name" value="lambda integrase-like, N-terminal domain"/>
    <property type="match status" value="1"/>
</dbReference>
<accession>A0ABX2Y1C4</accession>
<reference evidence="6 7" key="1">
    <citation type="submission" date="2016-06" db="EMBL/GenBank/DDBJ databases">
        <title>Genome sequence of Oerskovia enterophila DSM 43852.</title>
        <authorList>
            <person name="Poehlein A."/>
            <person name="Jag V."/>
            <person name="Bengelsdorf F.R."/>
            <person name="Daniel R."/>
            <person name="Duerre P."/>
        </authorList>
    </citation>
    <scope>NUCLEOTIDE SEQUENCE [LARGE SCALE GENOMIC DNA]</scope>
    <source>
        <strain evidence="6 7">DSM 43852</strain>
    </source>
</reference>
<keyword evidence="7" id="KW-1185">Reference proteome</keyword>
<dbReference type="Proteomes" id="UP000093412">
    <property type="component" value="Unassembled WGS sequence"/>
</dbReference>
<evidence type="ECO:0000259" key="5">
    <source>
        <dbReference type="PROSITE" id="PS51900"/>
    </source>
</evidence>
<evidence type="ECO:0000313" key="7">
    <source>
        <dbReference type="Proteomes" id="UP000093412"/>
    </source>
</evidence>
<dbReference type="Gene3D" id="1.10.150.130">
    <property type="match status" value="1"/>
</dbReference>
<evidence type="ECO:0000256" key="1">
    <source>
        <dbReference type="ARBA" id="ARBA00023125"/>
    </source>
</evidence>
<dbReference type="EMBL" id="MAQA01000040">
    <property type="protein sequence ID" value="OCI30290.1"/>
    <property type="molecule type" value="Genomic_DNA"/>
</dbReference>
<keyword evidence="1 3" id="KW-0238">DNA-binding</keyword>
<dbReference type="InterPro" id="IPR013762">
    <property type="entry name" value="Integrase-like_cat_sf"/>
</dbReference>
<dbReference type="InterPro" id="IPR010998">
    <property type="entry name" value="Integrase_recombinase_N"/>
</dbReference>
<dbReference type="InterPro" id="IPR002104">
    <property type="entry name" value="Integrase_catalytic"/>
</dbReference>
<keyword evidence="2" id="KW-0233">DNA recombination</keyword>
<proteinExistence type="predicted"/>
<evidence type="ECO:0000259" key="4">
    <source>
        <dbReference type="PROSITE" id="PS51898"/>
    </source>
</evidence>
<sequence>MAVSAEAIVYAQGALAPSTWAAYTADWARFTRWCQDQGVDPLPVGPAALVEYIASHAKLVDVDGRPTYSPATISRWISSINAVHSREGMAAPGAHPQVKVVLAGVRRLSGAARPTRRVAPLMRDDLAHVLEVAREGTYPGGVHAARDACLLLFGFVGAFRREELSRLRVADVTRHRDDGLHVKVRRSKTDQESRGAVKALPYGQRPITCAPCAFVRWVHVLDAGHDRAQVMAAVFEVAGGAGHVCRAPEFEAHSLDGDRPLFPVVHRSGRVQPDAMGGHGVNLVVKRRTMAAGLDASRFGGHSMRAGFVTQAVRAGASSLEVMRQTQHTNPATVAVYSRDNDPLAGNAVTRLGL</sequence>
<evidence type="ECO:0000313" key="6">
    <source>
        <dbReference type="EMBL" id="OCI30290.1"/>
    </source>
</evidence>
<name>A0ABX2Y1C4_9CELL</name>